<dbReference type="EMBL" id="JAIWYP010000015">
    <property type="protein sequence ID" value="KAH3699588.1"/>
    <property type="molecule type" value="Genomic_DNA"/>
</dbReference>
<reference evidence="1" key="1">
    <citation type="journal article" date="2019" name="bioRxiv">
        <title>The Genome of the Zebra Mussel, Dreissena polymorpha: A Resource for Invasive Species Research.</title>
        <authorList>
            <person name="McCartney M.A."/>
            <person name="Auch B."/>
            <person name="Kono T."/>
            <person name="Mallez S."/>
            <person name="Zhang Y."/>
            <person name="Obille A."/>
            <person name="Becker A."/>
            <person name="Abrahante J.E."/>
            <person name="Garbe J."/>
            <person name="Badalamenti J.P."/>
            <person name="Herman A."/>
            <person name="Mangelson H."/>
            <person name="Liachko I."/>
            <person name="Sullivan S."/>
            <person name="Sone E.D."/>
            <person name="Koren S."/>
            <person name="Silverstein K.A.T."/>
            <person name="Beckman K.B."/>
            <person name="Gohl D.M."/>
        </authorList>
    </citation>
    <scope>NUCLEOTIDE SEQUENCE</scope>
    <source>
        <strain evidence="1">Duluth1</strain>
        <tissue evidence="1">Whole animal</tissue>
    </source>
</reference>
<evidence type="ECO:0000313" key="2">
    <source>
        <dbReference type="Proteomes" id="UP000828390"/>
    </source>
</evidence>
<name>A0A9D4BLP5_DREPO</name>
<dbReference type="AlphaFoldDB" id="A0A9D4BLP5"/>
<dbReference type="Proteomes" id="UP000828390">
    <property type="component" value="Unassembled WGS sequence"/>
</dbReference>
<evidence type="ECO:0000313" key="1">
    <source>
        <dbReference type="EMBL" id="KAH3699588.1"/>
    </source>
</evidence>
<proteinExistence type="predicted"/>
<organism evidence="1 2">
    <name type="scientific">Dreissena polymorpha</name>
    <name type="common">Zebra mussel</name>
    <name type="synonym">Mytilus polymorpha</name>
    <dbReference type="NCBI Taxonomy" id="45954"/>
    <lineage>
        <taxon>Eukaryota</taxon>
        <taxon>Metazoa</taxon>
        <taxon>Spiralia</taxon>
        <taxon>Lophotrochozoa</taxon>
        <taxon>Mollusca</taxon>
        <taxon>Bivalvia</taxon>
        <taxon>Autobranchia</taxon>
        <taxon>Heteroconchia</taxon>
        <taxon>Euheterodonta</taxon>
        <taxon>Imparidentia</taxon>
        <taxon>Neoheterodontei</taxon>
        <taxon>Myida</taxon>
        <taxon>Dreissenoidea</taxon>
        <taxon>Dreissenidae</taxon>
        <taxon>Dreissena</taxon>
    </lineage>
</organism>
<protein>
    <submittedName>
        <fullName evidence="1">Uncharacterized protein</fullName>
    </submittedName>
</protein>
<sequence length="65" mass="7356">MHIRVLDSPITTALKEPDIEFSDFRQSTLAAVRESRYVAAIEYLEVRFTVSVLVTLNVITLTVLC</sequence>
<comment type="caution">
    <text evidence="1">The sequence shown here is derived from an EMBL/GenBank/DDBJ whole genome shotgun (WGS) entry which is preliminary data.</text>
</comment>
<gene>
    <name evidence="1" type="ORF">DPMN_074546</name>
</gene>
<keyword evidence="2" id="KW-1185">Reference proteome</keyword>
<accession>A0A9D4BLP5</accession>
<reference evidence="1" key="2">
    <citation type="submission" date="2020-11" db="EMBL/GenBank/DDBJ databases">
        <authorList>
            <person name="McCartney M.A."/>
            <person name="Auch B."/>
            <person name="Kono T."/>
            <person name="Mallez S."/>
            <person name="Becker A."/>
            <person name="Gohl D.M."/>
            <person name="Silverstein K.A.T."/>
            <person name="Koren S."/>
            <person name="Bechman K.B."/>
            <person name="Herman A."/>
            <person name="Abrahante J.E."/>
            <person name="Garbe J."/>
        </authorList>
    </citation>
    <scope>NUCLEOTIDE SEQUENCE</scope>
    <source>
        <strain evidence="1">Duluth1</strain>
        <tissue evidence="1">Whole animal</tissue>
    </source>
</reference>